<dbReference type="InterPro" id="IPR058240">
    <property type="entry name" value="rSAM_sf"/>
</dbReference>
<dbReference type="InterPro" id="IPR013785">
    <property type="entry name" value="Aldolase_TIM"/>
</dbReference>
<evidence type="ECO:0000313" key="8">
    <source>
        <dbReference type="Proteomes" id="UP000230779"/>
    </source>
</evidence>
<accession>A0A2M7RKE9</accession>
<dbReference type="SFLD" id="SFLDG01067">
    <property type="entry name" value="SPASM/twitch_domain_containing"/>
    <property type="match status" value="1"/>
</dbReference>
<keyword evidence="2" id="KW-0479">Metal-binding</keyword>
<evidence type="ECO:0000256" key="4">
    <source>
        <dbReference type="ARBA" id="ARBA00023014"/>
    </source>
</evidence>
<dbReference type="InterPro" id="IPR023867">
    <property type="entry name" value="Sulphatase_maturase_rSAM"/>
</dbReference>
<evidence type="ECO:0000259" key="6">
    <source>
        <dbReference type="PROSITE" id="PS51918"/>
    </source>
</evidence>
<dbReference type="Gene3D" id="3.20.20.70">
    <property type="entry name" value="Aldolase class I"/>
    <property type="match status" value="1"/>
</dbReference>
<protein>
    <recommendedName>
        <fullName evidence="6">Radical SAM core domain-containing protein</fullName>
    </recommendedName>
</protein>
<reference evidence="7 8" key="1">
    <citation type="submission" date="2017-09" db="EMBL/GenBank/DDBJ databases">
        <title>Depth-based differentiation of microbial function through sediment-hosted aquifers and enrichment of novel symbionts in the deep terrestrial subsurface.</title>
        <authorList>
            <person name="Probst A.J."/>
            <person name="Ladd B."/>
            <person name="Jarett J.K."/>
            <person name="Geller-Mcgrath D.E."/>
            <person name="Sieber C.M."/>
            <person name="Emerson J.B."/>
            <person name="Anantharaman K."/>
            <person name="Thomas B.C."/>
            <person name="Malmstrom R."/>
            <person name="Stieglmeier M."/>
            <person name="Klingl A."/>
            <person name="Woyke T."/>
            <person name="Ryan C.M."/>
            <person name="Banfield J.F."/>
        </authorList>
    </citation>
    <scope>NUCLEOTIDE SEQUENCE [LARGE SCALE GENOMIC DNA]</scope>
    <source>
        <strain evidence="7">CG_4_10_14_0_8_um_filter_42_10</strain>
    </source>
</reference>
<evidence type="ECO:0000256" key="3">
    <source>
        <dbReference type="ARBA" id="ARBA00023004"/>
    </source>
</evidence>
<dbReference type="GO" id="GO:0046872">
    <property type="term" value="F:metal ion binding"/>
    <property type="evidence" value="ECO:0007669"/>
    <property type="project" value="UniProtKB-KW"/>
</dbReference>
<keyword evidence="4" id="KW-0411">Iron-sulfur</keyword>
<feature type="domain" description="Radical SAM core" evidence="6">
    <location>
        <begin position="106"/>
        <end position="328"/>
    </location>
</feature>
<evidence type="ECO:0000256" key="5">
    <source>
        <dbReference type="ARBA" id="ARBA00023601"/>
    </source>
</evidence>
<dbReference type="PANTHER" id="PTHR43273:SF3">
    <property type="entry name" value="ANAEROBIC SULFATASE-MATURATING ENZYME HOMOLOG ASLB-RELATED"/>
    <property type="match status" value="1"/>
</dbReference>
<evidence type="ECO:0000256" key="1">
    <source>
        <dbReference type="ARBA" id="ARBA00022691"/>
    </source>
</evidence>
<evidence type="ECO:0000256" key="2">
    <source>
        <dbReference type="ARBA" id="ARBA00022723"/>
    </source>
</evidence>
<dbReference type="Pfam" id="PF04055">
    <property type="entry name" value="Radical_SAM"/>
    <property type="match status" value="1"/>
</dbReference>
<dbReference type="PANTHER" id="PTHR43273">
    <property type="entry name" value="ANAEROBIC SULFATASE-MATURATING ENZYME HOMOLOG ASLB-RELATED"/>
    <property type="match status" value="1"/>
</dbReference>
<feature type="non-terminal residue" evidence="7">
    <location>
        <position position="328"/>
    </location>
</feature>
<organism evidence="7 8">
    <name type="scientific">Candidatus Kerfeldbacteria bacterium CG_4_10_14_0_8_um_filter_42_10</name>
    <dbReference type="NCBI Taxonomy" id="2014248"/>
    <lineage>
        <taxon>Bacteria</taxon>
        <taxon>Candidatus Kerfeldiibacteriota</taxon>
    </lineage>
</organism>
<dbReference type="GO" id="GO:0051536">
    <property type="term" value="F:iron-sulfur cluster binding"/>
    <property type="evidence" value="ECO:0007669"/>
    <property type="project" value="UniProtKB-KW"/>
</dbReference>
<keyword evidence="3" id="KW-0408">Iron</keyword>
<dbReference type="AlphaFoldDB" id="A0A2M7RKE9"/>
<dbReference type="InterPro" id="IPR007197">
    <property type="entry name" value="rSAM"/>
</dbReference>
<comment type="caution">
    <text evidence="7">The sequence shown here is derived from an EMBL/GenBank/DDBJ whole genome shotgun (WGS) entry which is preliminary data.</text>
</comment>
<dbReference type="CDD" id="cd01335">
    <property type="entry name" value="Radical_SAM"/>
    <property type="match status" value="1"/>
</dbReference>
<sequence>MKGLVRGRVYQTSQFVRCLKIPNGQHLVYHTLIGNPTVINGSTKEILDYFGQPRTVHDFLDQFEVNRSVEGVIVFLAQNQFVVFPEDDQREKVLSLETIITDAASGKNMHVLDLSVSEVCNFGCRYCMHNRALNLNSSRVVGSNGFMSPVLARKAIQEFRENLQRNGIANWNLHLGSAEPLLVFDLVKEIVEYLYRIQFIPNDISINSNLSRLTREMALFFKEYNIRVNTSFDGLPDVNDLVRVYKNGRGTASDILRGIELVRSVGHYVNGVGVTLCDVNFDLVNDKIIDWLVEHQIPNVLFDIDIVHLVDLNVELVAEKFVRFERIC</sequence>
<evidence type="ECO:0000313" key="7">
    <source>
        <dbReference type="EMBL" id="PIY97220.1"/>
    </source>
</evidence>
<dbReference type="SUPFAM" id="SSF102114">
    <property type="entry name" value="Radical SAM enzymes"/>
    <property type="match status" value="1"/>
</dbReference>
<name>A0A2M7RKE9_9BACT</name>
<dbReference type="PROSITE" id="PS51918">
    <property type="entry name" value="RADICAL_SAM"/>
    <property type="match status" value="1"/>
</dbReference>
<keyword evidence="1" id="KW-0949">S-adenosyl-L-methionine</keyword>
<comment type="similarity">
    <text evidence="5">Belongs to the radical SAM superfamily. Anaerobic sulfatase-maturating enzyme family.</text>
</comment>
<gene>
    <name evidence="7" type="ORF">COY66_00675</name>
</gene>
<dbReference type="GO" id="GO:0016491">
    <property type="term" value="F:oxidoreductase activity"/>
    <property type="evidence" value="ECO:0007669"/>
    <property type="project" value="InterPro"/>
</dbReference>
<dbReference type="Proteomes" id="UP000230779">
    <property type="component" value="Unassembled WGS sequence"/>
</dbReference>
<dbReference type="EMBL" id="PFMD01000007">
    <property type="protein sequence ID" value="PIY97220.1"/>
    <property type="molecule type" value="Genomic_DNA"/>
</dbReference>
<dbReference type="SFLD" id="SFLDS00029">
    <property type="entry name" value="Radical_SAM"/>
    <property type="match status" value="1"/>
</dbReference>
<proteinExistence type="inferred from homology"/>